<keyword evidence="1" id="KW-1133">Transmembrane helix</keyword>
<keyword evidence="1" id="KW-0812">Transmembrane</keyword>
<protein>
    <submittedName>
        <fullName evidence="2">Uncharacterized protein</fullName>
    </submittedName>
</protein>
<organism evidence="2 3">
    <name type="scientific">Candidatus Nitrospira neomarina</name>
    <dbReference type="NCBI Taxonomy" id="3020899"/>
    <lineage>
        <taxon>Bacteria</taxon>
        <taxon>Pseudomonadati</taxon>
        <taxon>Nitrospirota</taxon>
        <taxon>Nitrospiria</taxon>
        <taxon>Nitrospirales</taxon>
        <taxon>Nitrospiraceae</taxon>
        <taxon>Nitrospira</taxon>
    </lineage>
</organism>
<gene>
    <name evidence="2" type="ORF">PQG83_14225</name>
</gene>
<proteinExistence type="predicted"/>
<dbReference type="KEGG" id="nneo:PQG83_14225"/>
<dbReference type="RefSeq" id="WP_312742310.1">
    <property type="nucleotide sequence ID" value="NZ_CP116968.1"/>
</dbReference>
<accession>A0AA96GFL5</accession>
<evidence type="ECO:0000313" key="2">
    <source>
        <dbReference type="EMBL" id="WNM60908.1"/>
    </source>
</evidence>
<evidence type="ECO:0000256" key="1">
    <source>
        <dbReference type="SAM" id="Phobius"/>
    </source>
</evidence>
<keyword evidence="1" id="KW-0472">Membrane</keyword>
<dbReference type="EMBL" id="CP116968">
    <property type="protein sequence ID" value="WNM60908.1"/>
    <property type="molecule type" value="Genomic_DNA"/>
</dbReference>
<keyword evidence="3" id="KW-1185">Reference proteome</keyword>
<name>A0AA96GFL5_9BACT</name>
<sequence>MLAWSIFIVGPLIVPLLYSATIFVYLACLAPLVVCWNKERLLWPGVLFSLVLCTAVAFLPSWLSEKRAAWMTERITVNDFRATAPVTGRSLEIIRESDYTPQVAWRPFAKDSWGEVWETLLISGQVDWIRFSTHQDGLTPSKIGEVQKTSYFEPVKGYHCQIPGLPVQAEQHCIRLVKDPHLVADIQILFHDMKRTFPFEPDAFWLIKPVRWRMVSIQNRQDNAYQEVFRQSESTIQTIFRPLVFQPEGSGTSSAGTTVMWSIGKHYNAINLGAILKDLGYDLSGIEKGKTKRQTSEDLKGPPTEEQRQLVLWILEQPGHEPFNQEQSRVISDWIARASGYEEWTPERIAFLRKIIRDPRLTFASNFDTIFRRHKEVTKALLPDVLDTIEAKGIDRQQNAAYKGGFALKYLNADLLAPHANRILQLMQSRPGETREQLLYVVGKIGINPIPILGSINLQNPGQYTAAQIKGLCRAELRWSEDILSVLRPLITSNELHKERASPYEQYVLRALARHGDSMYAKKLLDQAHWSNSGSIQRQISSNLNRYRNSEIHCA</sequence>
<feature type="transmembrane region" description="Helical" evidence="1">
    <location>
        <begin position="41"/>
        <end position="63"/>
    </location>
</feature>
<evidence type="ECO:0000313" key="3">
    <source>
        <dbReference type="Proteomes" id="UP001302494"/>
    </source>
</evidence>
<dbReference type="AlphaFoldDB" id="A0AA96GFL5"/>
<feature type="transmembrane region" description="Helical" evidence="1">
    <location>
        <begin position="6"/>
        <end position="34"/>
    </location>
</feature>
<dbReference type="Proteomes" id="UP001302494">
    <property type="component" value="Chromosome"/>
</dbReference>
<reference evidence="2 3" key="1">
    <citation type="submission" date="2023-01" db="EMBL/GenBank/DDBJ databases">
        <title>Cultivation and genomic characterization of new, ubiquitous marine nitrite-oxidizing bacteria from the Nitrospirales.</title>
        <authorList>
            <person name="Mueller A.J."/>
            <person name="Daebeler A."/>
            <person name="Herbold C.W."/>
            <person name="Kirkegaard R.H."/>
            <person name="Daims H."/>
        </authorList>
    </citation>
    <scope>NUCLEOTIDE SEQUENCE [LARGE SCALE GENOMIC DNA]</scope>
    <source>
        <strain evidence="2 3">DK</strain>
    </source>
</reference>